<dbReference type="AlphaFoldDB" id="A0A9X2KA84"/>
<dbReference type="Proteomes" id="UP001139648">
    <property type="component" value="Unassembled WGS sequence"/>
</dbReference>
<dbReference type="RefSeq" id="WP_253758500.1">
    <property type="nucleotide sequence ID" value="NZ_BAABKA010000005.1"/>
</dbReference>
<name>A0A9X2KA84_9ACTN</name>
<sequence>MSVSSAACALTVEKGLRLAERLQDSCQGRWLVVWEPDLCKFEAFPAFDATAIAPVEGTCLREVWCGIIAADDALRVDIAEALQAYPPTVISLLAVGPGAFG</sequence>
<accession>A0A9X2KA84</accession>
<evidence type="ECO:0000313" key="2">
    <source>
        <dbReference type="Proteomes" id="UP001139648"/>
    </source>
</evidence>
<protein>
    <submittedName>
        <fullName evidence="1">Uncharacterized protein</fullName>
    </submittedName>
</protein>
<keyword evidence="2" id="KW-1185">Reference proteome</keyword>
<reference evidence="1" key="1">
    <citation type="submission" date="2022-06" db="EMBL/GenBank/DDBJ databases">
        <title>Sequencing the genomes of 1000 actinobacteria strains.</title>
        <authorList>
            <person name="Klenk H.-P."/>
        </authorList>
    </citation>
    <scope>NUCLEOTIDE SEQUENCE</scope>
    <source>
        <strain evidence="1">DSM 46694</strain>
    </source>
</reference>
<proteinExistence type="predicted"/>
<comment type="caution">
    <text evidence="1">The sequence shown here is derived from an EMBL/GenBank/DDBJ whole genome shotgun (WGS) entry which is preliminary data.</text>
</comment>
<organism evidence="1 2">
    <name type="scientific">Nonomuraea thailandensis</name>
    <dbReference type="NCBI Taxonomy" id="1188745"/>
    <lineage>
        <taxon>Bacteria</taxon>
        <taxon>Bacillati</taxon>
        <taxon>Actinomycetota</taxon>
        <taxon>Actinomycetes</taxon>
        <taxon>Streptosporangiales</taxon>
        <taxon>Streptosporangiaceae</taxon>
        <taxon>Nonomuraea</taxon>
    </lineage>
</organism>
<gene>
    <name evidence="1" type="ORF">HD597_012339</name>
</gene>
<evidence type="ECO:0000313" key="1">
    <source>
        <dbReference type="EMBL" id="MCP2365319.1"/>
    </source>
</evidence>
<dbReference type="EMBL" id="JAMZEB010000002">
    <property type="protein sequence ID" value="MCP2365319.1"/>
    <property type="molecule type" value="Genomic_DNA"/>
</dbReference>